<dbReference type="EMBL" id="FOHZ01000033">
    <property type="protein sequence ID" value="SET86503.1"/>
    <property type="molecule type" value="Genomic_DNA"/>
</dbReference>
<evidence type="ECO:0000313" key="1">
    <source>
        <dbReference type="EMBL" id="SET86503.1"/>
    </source>
</evidence>
<dbReference type="Proteomes" id="UP000198762">
    <property type="component" value="Unassembled WGS sequence"/>
</dbReference>
<evidence type="ECO:0008006" key="3">
    <source>
        <dbReference type="Google" id="ProtNLM"/>
    </source>
</evidence>
<dbReference type="RefSeq" id="WP_091854803.1">
    <property type="nucleotide sequence ID" value="NZ_FOHZ01000033.1"/>
</dbReference>
<reference evidence="2" key="1">
    <citation type="submission" date="2016-10" db="EMBL/GenBank/DDBJ databases">
        <authorList>
            <person name="Varghese N."/>
            <person name="Submissions S."/>
        </authorList>
    </citation>
    <scope>NUCLEOTIDE SEQUENCE [LARGE SCALE GENOMIC DNA]</scope>
    <source>
        <strain evidence="2">CGMCC 1.6489</strain>
    </source>
</reference>
<keyword evidence="2" id="KW-1185">Reference proteome</keyword>
<accession>A0A1I0HQU7</accession>
<evidence type="ECO:0000313" key="2">
    <source>
        <dbReference type="Proteomes" id="UP000198762"/>
    </source>
</evidence>
<sequence length="85" mass="9795">MKPEHDVFLTIEQLAARYNRKVSTVKTLVSRSPEALPPSIKLGNARNAPVRFRLSDCIKWEDTLMQRQATRNRQTSVRSLKCLLD</sequence>
<organism evidence="1 2">
    <name type="scientific">Marinobacter segnicrescens</name>
    <dbReference type="NCBI Taxonomy" id="430453"/>
    <lineage>
        <taxon>Bacteria</taxon>
        <taxon>Pseudomonadati</taxon>
        <taxon>Pseudomonadota</taxon>
        <taxon>Gammaproteobacteria</taxon>
        <taxon>Pseudomonadales</taxon>
        <taxon>Marinobacteraceae</taxon>
        <taxon>Marinobacter</taxon>
    </lineage>
</organism>
<protein>
    <recommendedName>
        <fullName evidence="3">Helix-turn-helix domain-containing protein</fullName>
    </recommendedName>
</protein>
<name>A0A1I0HQU7_9GAMM</name>
<proteinExistence type="predicted"/>
<gene>
    <name evidence="1" type="ORF">SAMN04487962_13310</name>
</gene>
<dbReference type="OrthoDB" id="194758at2"/>
<dbReference type="AlphaFoldDB" id="A0A1I0HQU7"/>